<dbReference type="Proteomes" id="UP000011715">
    <property type="component" value="Unassembled WGS sequence"/>
</dbReference>
<evidence type="ECO:0000313" key="1">
    <source>
        <dbReference type="EMBL" id="KLU90460.1"/>
    </source>
</evidence>
<dbReference type="EMBL" id="GL876975">
    <property type="protein sequence ID" value="KLU90460.1"/>
    <property type="molecule type" value="Genomic_DNA"/>
</dbReference>
<dbReference type="EMBL" id="ADBL01002308">
    <property type="status" value="NOT_ANNOTATED_CDS"/>
    <property type="molecule type" value="Genomic_DNA"/>
</dbReference>
<keyword evidence="3" id="KW-1185">Reference proteome</keyword>
<reference evidence="3" key="2">
    <citation type="submission" date="2010-05" db="EMBL/GenBank/DDBJ databases">
        <title>The genome sequence of Magnaporthe poae strain ATCC 64411.</title>
        <authorList>
            <person name="Ma L.-J."/>
            <person name="Dead R."/>
            <person name="Young S."/>
            <person name="Zeng Q."/>
            <person name="Koehrsen M."/>
            <person name="Alvarado L."/>
            <person name="Berlin A."/>
            <person name="Chapman S.B."/>
            <person name="Chen Z."/>
            <person name="Freedman E."/>
            <person name="Gellesch M."/>
            <person name="Goldberg J."/>
            <person name="Griggs A."/>
            <person name="Gujja S."/>
            <person name="Heilman E.R."/>
            <person name="Heiman D."/>
            <person name="Hepburn T."/>
            <person name="Howarth C."/>
            <person name="Jen D."/>
            <person name="Larson L."/>
            <person name="Mehta T."/>
            <person name="Neiman D."/>
            <person name="Pearson M."/>
            <person name="Roberts A."/>
            <person name="Saif S."/>
            <person name="Shea T."/>
            <person name="Shenoy N."/>
            <person name="Sisk P."/>
            <person name="Stolte C."/>
            <person name="Sykes S."/>
            <person name="Walk T."/>
            <person name="White J."/>
            <person name="Yandava C."/>
            <person name="Haas B."/>
            <person name="Nusbaum C."/>
            <person name="Birren B."/>
        </authorList>
    </citation>
    <scope>NUCLEOTIDE SEQUENCE [LARGE SCALE GENOMIC DNA]</scope>
    <source>
        <strain evidence="3">ATCC 64411 / 73-15</strain>
    </source>
</reference>
<dbReference type="EnsemblFungi" id="MAPG_10314T0">
    <property type="protein sequence ID" value="MAPG_10314T0"/>
    <property type="gene ID" value="MAPG_10314"/>
</dbReference>
<reference evidence="1" key="1">
    <citation type="submission" date="2010-05" db="EMBL/GenBank/DDBJ databases">
        <title>The Genome Sequence of Magnaporthe poae strain ATCC 64411.</title>
        <authorList>
            <consortium name="The Broad Institute Genome Sequencing Platform"/>
            <consortium name="Broad Institute Genome Sequencing Center for Infectious Disease"/>
            <person name="Ma L.-J."/>
            <person name="Dead R."/>
            <person name="Young S."/>
            <person name="Zeng Q."/>
            <person name="Koehrsen M."/>
            <person name="Alvarado L."/>
            <person name="Berlin A."/>
            <person name="Chapman S.B."/>
            <person name="Chen Z."/>
            <person name="Freedman E."/>
            <person name="Gellesch M."/>
            <person name="Goldberg J."/>
            <person name="Griggs A."/>
            <person name="Gujja S."/>
            <person name="Heilman E.R."/>
            <person name="Heiman D."/>
            <person name="Hepburn T."/>
            <person name="Howarth C."/>
            <person name="Jen D."/>
            <person name="Larson L."/>
            <person name="Mehta T."/>
            <person name="Neiman D."/>
            <person name="Pearson M."/>
            <person name="Roberts A."/>
            <person name="Saif S."/>
            <person name="Shea T."/>
            <person name="Shenoy N."/>
            <person name="Sisk P."/>
            <person name="Stolte C."/>
            <person name="Sykes S."/>
            <person name="Walk T."/>
            <person name="White J."/>
            <person name="Yandava C."/>
            <person name="Haas B."/>
            <person name="Nusbaum C."/>
            <person name="Birren B."/>
        </authorList>
    </citation>
    <scope>NUCLEOTIDE SEQUENCE</scope>
    <source>
        <strain evidence="1">ATCC 64411</strain>
    </source>
</reference>
<dbReference type="AlphaFoldDB" id="A0A0C4EC99"/>
<sequence length="71" mass="7492">MGLTEEAVAKELPAAVASSKVGATVCVVVFLRKKLADSADEWEMLVEKAVAWLEDQGVAVSTLLANAEALF</sequence>
<name>A0A0C4EC99_MAGP6</name>
<dbReference type="VEuPathDB" id="FungiDB:MAPG_10314"/>
<proteinExistence type="predicted"/>
<reference evidence="2" key="4">
    <citation type="journal article" date="2015" name="G3 (Bethesda)">
        <title>Genome sequences of three phytopathogenic species of the Magnaporthaceae family of fungi.</title>
        <authorList>
            <person name="Okagaki L.H."/>
            <person name="Nunes C.C."/>
            <person name="Sailsbery J."/>
            <person name="Clay B."/>
            <person name="Brown D."/>
            <person name="John T."/>
            <person name="Oh Y."/>
            <person name="Young N."/>
            <person name="Fitzgerald M."/>
            <person name="Haas B.J."/>
            <person name="Zeng Q."/>
            <person name="Young S."/>
            <person name="Adiconis X."/>
            <person name="Fan L."/>
            <person name="Levin J.Z."/>
            <person name="Mitchell T.K."/>
            <person name="Okubara P.A."/>
            <person name="Farman M.L."/>
            <person name="Kohn L.M."/>
            <person name="Birren B."/>
            <person name="Ma L.-J."/>
            <person name="Dean R.A."/>
        </authorList>
    </citation>
    <scope>NUCLEOTIDE SEQUENCE</scope>
    <source>
        <strain evidence="2">ATCC 64411 / 73-15</strain>
    </source>
</reference>
<accession>A0A0C4EC99</accession>
<evidence type="ECO:0000313" key="3">
    <source>
        <dbReference type="Proteomes" id="UP000011715"/>
    </source>
</evidence>
<reference evidence="2" key="5">
    <citation type="submission" date="2015-06" db="UniProtKB">
        <authorList>
            <consortium name="EnsemblFungi"/>
        </authorList>
    </citation>
    <scope>IDENTIFICATION</scope>
    <source>
        <strain evidence="2">ATCC 64411</strain>
    </source>
</reference>
<reference evidence="1" key="3">
    <citation type="submission" date="2011-03" db="EMBL/GenBank/DDBJ databases">
        <title>Annotation of Magnaporthe poae ATCC 64411.</title>
        <authorList>
            <person name="Ma L.-J."/>
            <person name="Dead R."/>
            <person name="Young S.K."/>
            <person name="Zeng Q."/>
            <person name="Gargeya S."/>
            <person name="Fitzgerald M."/>
            <person name="Haas B."/>
            <person name="Abouelleil A."/>
            <person name="Alvarado L."/>
            <person name="Arachchi H.M."/>
            <person name="Berlin A."/>
            <person name="Brown A."/>
            <person name="Chapman S.B."/>
            <person name="Chen Z."/>
            <person name="Dunbar C."/>
            <person name="Freedman E."/>
            <person name="Gearin G."/>
            <person name="Gellesch M."/>
            <person name="Goldberg J."/>
            <person name="Griggs A."/>
            <person name="Gujja S."/>
            <person name="Heiman D."/>
            <person name="Howarth C."/>
            <person name="Larson L."/>
            <person name="Lui A."/>
            <person name="MacDonald P.J.P."/>
            <person name="Mehta T."/>
            <person name="Montmayeur A."/>
            <person name="Murphy C."/>
            <person name="Neiman D."/>
            <person name="Pearson M."/>
            <person name="Priest M."/>
            <person name="Roberts A."/>
            <person name="Saif S."/>
            <person name="Shea T."/>
            <person name="Shenoy N."/>
            <person name="Sisk P."/>
            <person name="Stolte C."/>
            <person name="Sykes S."/>
            <person name="Yandava C."/>
            <person name="Wortman J."/>
            <person name="Nusbaum C."/>
            <person name="Birren B."/>
        </authorList>
    </citation>
    <scope>NUCLEOTIDE SEQUENCE</scope>
    <source>
        <strain evidence="1">ATCC 64411</strain>
    </source>
</reference>
<organism evidence="2 3">
    <name type="scientific">Magnaporthiopsis poae (strain ATCC 64411 / 73-15)</name>
    <name type="common">Kentucky bluegrass fungus</name>
    <name type="synonym">Magnaporthe poae</name>
    <dbReference type="NCBI Taxonomy" id="644358"/>
    <lineage>
        <taxon>Eukaryota</taxon>
        <taxon>Fungi</taxon>
        <taxon>Dikarya</taxon>
        <taxon>Ascomycota</taxon>
        <taxon>Pezizomycotina</taxon>
        <taxon>Sordariomycetes</taxon>
        <taxon>Sordariomycetidae</taxon>
        <taxon>Magnaporthales</taxon>
        <taxon>Magnaporthaceae</taxon>
        <taxon>Magnaporthiopsis</taxon>
    </lineage>
</organism>
<protein>
    <submittedName>
        <fullName evidence="1 2">Uncharacterized protein</fullName>
    </submittedName>
</protein>
<evidence type="ECO:0000313" key="2">
    <source>
        <dbReference type="EnsemblFungi" id="MAPG_10314T0"/>
    </source>
</evidence>
<dbReference type="OrthoDB" id="1729737at2759"/>
<gene>
    <name evidence="1" type="ORF">MAPG_10314</name>
</gene>